<name>A0ABP4KBH4_9ACTN</name>
<evidence type="ECO:0000313" key="2">
    <source>
        <dbReference type="Proteomes" id="UP001501470"/>
    </source>
</evidence>
<evidence type="ECO:0000313" key="1">
    <source>
        <dbReference type="EMBL" id="GAA1500787.1"/>
    </source>
</evidence>
<dbReference type="RefSeq" id="WP_344499494.1">
    <property type="nucleotide sequence ID" value="NZ_BAAAQD010000001.1"/>
</dbReference>
<dbReference type="Proteomes" id="UP001501470">
    <property type="component" value="Unassembled WGS sequence"/>
</dbReference>
<gene>
    <name evidence="1" type="ORF">GCM10009827_007590</name>
</gene>
<organism evidence="1 2">
    <name type="scientific">Dactylosporangium maewongense</name>
    <dbReference type="NCBI Taxonomy" id="634393"/>
    <lineage>
        <taxon>Bacteria</taxon>
        <taxon>Bacillati</taxon>
        <taxon>Actinomycetota</taxon>
        <taxon>Actinomycetes</taxon>
        <taxon>Micromonosporales</taxon>
        <taxon>Micromonosporaceae</taxon>
        <taxon>Dactylosporangium</taxon>
    </lineage>
</organism>
<comment type="caution">
    <text evidence="1">The sequence shown here is derived from an EMBL/GenBank/DDBJ whole genome shotgun (WGS) entry which is preliminary data.</text>
</comment>
<proteinExistence type="predicted"/>
<sequence length="295" mass="32010">MLSRLARWFNPLRSADRDVVVAVAHGYEAFEAEDWPRAGDLLAAVAPRVPRRAAKAVWFDAALAFKFARDWPRALETGKTAVTFVKRGAEEPAFWNLGTAATVLHDWETARDAWIGYGLAPFAGTGEIDADLGPACIRLADVEEVVWAVRLCPTRARVINVPFDPSRRFGEVVVHDGAPSGSRTFGEMTVPVFDEVALFAPSPTATLSVLVTAGADDLSSLAASFAGRKFGFEILASRVDLCACCSRSSIVQEPRDFAGEQQLFLAAPEPDAQTLLTAWSAEHPTTRSWTNLHPA</sequence>
<accession>A0ABP4KBH4</accession>
<dbReference type="EMBL" id="BAAAQD010000001">
    <property type="protein sequence ID" value="GAA1500787.1"/>
    <property type="molecule type" value="Genomic_DNA"/>
</dbReference>
<keyword evidence="2" id="KW-1185">Reference proteome</keyword>
<reference evidence="2" key="1">
    <citation type="journal article" date="2019" name="Int. J. Syst. Evol. Microbiol.">
        <title>The Global Catalogue of Microorganisms (GCM) 10K type strain sequencing project: providing services to taxonomists for standard genome sequencing and annotation.</title>
        <authorList>
            <consortium name="The Broad Institute Genomics Platform"/>
            <consortium name="The Broad Institute Genome Sequencing Center for Infectious Disease"/>
            <person name="Wu L."/>
            <person name="Ma J."/>
        </authorList>
    </citation>
    <scope>NUCLEOTIDE SEQUENCE [LARGE SCALE GENOMIC DNA]</scope>
    <source>
        <strain evidence="2">JCM 15933</strain>
    </source>
</reference>
<evidence type="ECO:0008006" key="3">
    <source>
        <dbReference type="Google" id="ProtNLM"/>
    </source>
</evidence>
<protein>
    <recommendedName>
        <fullName evidence="3">Tetratricopeptide repeat protein</fullName>
    </recommendedName>
</protein>